<evidence type="ECO:0000313" key="3">
    <source>
        <dbReference type="Proteomes" id="UP001205566"/>
    </source>
</evidence>
<comment type="caution">
    <text evidence="2">The sequence shown here is derived from an EMBL/GenBank/DDBJ whole genome shotgun (WGS) entry which is preliminary data.</text>
</comment>
<organism evidence="2 3">
    <name type="scientific">Microbulbifer elongatus</name>
    <dbReference type="NCBI Taxonomy" id="86173"/>
    <lineage>
        <taxon>Bacteria</taxon>
        <taxon>Pseudomonadati</taxon>
        <taxon>Pseudomonadota</taxon>
        <taxon>Gammaproteobacteria</taxon>
        <taxon>Cellvibrionales</taxon>
        <taxon>Microbulbiferaceae</taxon>
        <taxon>Microbulbifer</taxon>
    </lineage>
</organism>
<feature type="chain" id="PRO_5047214897" evidence="1">
    <location>
        <begin position="26"/>
        <end position="176"/>
    </location>
</feature>
<dbReference type="RefSeq" id="WP_255875951.1">
    <property type="nucleotide sequence ID" value="NZ_JACASI010000045.1"/>
</dbReference>
<keyword evidence="1" id="KW-0732">Signal</keyword>
<dbReference type="EMBL" id="JACASI010000045">
    <property type="protein sequence ID" value="MCQ3831032.1"/>
    <property type="molecule type" value="Genomic_DNA"/>
</dbReference>
<keyword evidence="3" id="KW-1185">Reference proteome</keyword>
<dbReference type="Pfam" id="PF13618">
    <property type="entry name" value="Gluconate_2-dh3"/>
    <property type="match status" value="1"/>
</dbReference>
<sequence>MNRRRFLIRMSAALGYGALVNDAAALDAALAFFGKPSGFLGPDELEFVSQVSDIIIPQSDTPSASQAGVPAYIDFYLGEFLESKARNLFVEDLRELCDESIQGFLRLSEEHKTELIQSLDDRLGSSEENTVYKKLKELIVIGYYTSQVGATQALRYDPVPGPYKEIKLAEVGRAWL</sequence>
<dbReference type="Proteomes" id="UP001205566">
    <property type="component" value="Unassembled WGS sequence"/>
</dbReference>
<name>A0ABT1P6C0_9GAMM</name>
<dbReference type="InterPro" id="IPR027056">
    <property type="entry name" value="Gluconate_2DH_su3"/>
</dbReference>
<proteinExistence type="predicted"/>
<protein>
    <submittedName>
        <fullName evidence="2">Gluconate 2-dehydrogenase subunit 3 family protein</fullName>
    </submittedName>
</protein>
<evidence type="ECO:0000256" key="1">
    <source>
        <dbReference type="SAM" id="SignalP"/>
    </source>
</evidence>
<reference evidence="2" key="1">
    <citation type="thesis" date="2020" institute="Technische Universitat Dresden" country="Dresden, Germany">
        <title>The Agarolytic System of Microbulbifer elongatus PORT2, Isolated from Batu Karas, Pangandaran West Java Indonesia.</title>
        <authorList>
            <person name="Anggraeni S.R."/>
        </authorList>
    </citation>
    <scope>NUCLEOTIDE SEQUENCE</scope>
    <source>
        <strain evidence="2">PORT2</strain>
    </source>
</reference>
<feature type="signal peptide" evidence="1">
    <location>
        <begin position="1"/>
        <end position="25"/>
    </location>
</feature>
<accession>A0ABT1P6C0</accession>
<gene>
    <name evidence="2" type="ORF">HXX02_16450</name>
</gene>
<evidence type="ECO:0000313" key="2">
    <source>
        <dbReference type="EMBL" id="MCQ3831032.1"/>
    </source>
</evidence>